<dbReference type="RefSeq" id="XP_019056129.1">
    <property type="nucleotide sequence ID" value="XM_019200584.1"/>
</dbReference>
<dbReference type="OrthoDB" id="413760at2759"/>
<dbReference type="InParanoid" id="A0A1U8QBH1"/>
<reference evidence="3" key="1">
    <citation type="submission" date="2025-08" db="UniProtKB">
        <authorList>
            <consortium name="RefSeq"/>
        </authorList>
    </citation>
    <scope>IDENTIFICATION</scope>
</reference>
<feature type="domain" description="Reverse transcriptase Ty1/copia-type" evidence="1">
    <location>
        <begin position="3"/>
        <end position="98"/>
    </location>
</feature>
<dbReference type="InterPro" id="IPR043502">
    <property type="entry name" value="DNA/RNA_pol_sf"/>
</dbReference>
<protein>
    <submittedName>
        <fullName evidence="3">Uncharacterized protein LOC109115932</fullName>
    </submittedName>
</protein>
<evidence type="ECO:0000259" key="1">
    <source>
        <dbReference type="Pfam" id="PF07727"/>
    </source>
</evidence>
<dbReference type="Proteomes" id="UP000189703">
    <property type="component" value="Unplaced"/>
</dbReference>
<dbReference type="STRING" id="4432.A0A1U8QBH1"/>
<dbReference type="KEGG" id="nnu:109115932"/>
<dbReference type="AlphaFoldDB" id="A0A1U8QBH1"/>
<evidence type="ECO:0000313" key="3">
    <source>
        <dbReference type="RefSeq" id="XP_019056129.1"/>
    </source>
</evidence>
<evidence type="ECO:0000313" key="2">
    <source>
        <dbReference type="Proteomes" id="UP000189703"/>
    </source>
</evidence>
<dbReference type="InterPro" id="IPR013103">
    <property type="entry name" value="RVT_2"/>
</dbReference>
<accession>A0A1U8QBH1</accession>
<name>A0A1U8QBH1_NELNU</name>
<proteinExistence type="predicted"/>
<gene>
    <name evidence="3" type="primary">LOC109115932</name>
</gene>
<sequence>MKSKSEPTLYVKKQGMDDILIVALYVDDLVFTGNNMKTIEDFINEMVKKYEMSDMELLHHFLGIEIYQGDDGGFICQSKYVEKVLKKFKMFGCKPISTLLVVNEKLMKEDGGKKVDETLYRSLVGNLFYLTAIRPNIMFAATLLSRFTNNPNYIHLGLAKRVLRYVQGTMDYGIKYDKGNEVILVGFCDRLAVIGEDVLMT</sequence>
<dbReference type="SUPFAM" id="SSF56672">
    <property type="entry name" value="DNA/RNA polymerases"/>
    <property type="match status" value="1"/>
</dbReference>
<dbReference type="GeneID" id="109115932"/>
<dbReference type="Pfam" id="PF07727">
    <property type="entry name" value="RVT_2"/>
    <property type="match status" value="1"/>
</dbReference>
<keyword evidence="2" id="KW-1185">Reference proteome</keyword>
<dbReference type="PANTHER" id="PTHR11439:SF502">
    <property type="entry name" value="SECRETED RXLR EFFECTOR PROTEIN 161-LIKE"/>
    <property type="match status" value="1"/>
</dbReference>
<dbReference type="OMA" id="IRPNIMF"/>
<dbReference type="PANTHER" id="PTHR11439">
    <property type="entry name" value="GAG-POL-RELATED RETROTRANSPOSON"/>
    <property type="match status" value="1"/>
</dbReference>
<organism evidence="2 3">
    <name type="scientific">Nelumbo nucifera</name>
    <name type="common">Sacred lotus</name>
    <dbReference type="NCBI Taxonomy" id="4432"/>
    <lineage>
        <taxon>Eukaryota</taxon>
        <taxon>Viridiplantae</taxon>
        <taxon>Streptophyta</taxon>
        <taxon>Embryophyta</taxon>
        <taxon>Tracheophyta</taxon>
        <taxon>Spermatophyta</taxon>
        <taxon>Magnoliopsida</taxon>
        <taxon>Proteales</taxon>
        <taxon>Nelumbonaceae</taxon>
        <taxon>Nelumbo</taxon>
    </lineage>
</organism>